<accession>A0A4C1ZI34</accession>
<evidence type="ECO:0000313" key="2">
    <source>
        <dbReference type="EMBL" id="GBP86793.1"/>
    </source>
</evidence>
<dbReference type="Proteomes" id="UP000299102">
    <property type="component" value="Unassembled WGS sequence"/>
</dbReference>
<proteinExistence type="predicted"/>
<protein>
    <submittedName>
        <fullName evidence="2">Uncharacterized protein</fullName>
    </submittedName>
</protein>
<reference evidence="2 3" key="1">
    <citation type="journal article" date="2019" name="Commun. Biol.">
        <title>The bagworm genome reveals a unique fibroin gene that provides high tensile strength.</title>
        <authorList>
            <person name="Kono N."/>
            <person name="Nakamura H."/>
            <person name="Ohtoshi R."/>
            <person name="Tomita M."/>
            <person name="Numata K."/>
            <person name="Arakawa K."/>
        </authorList>
    </citation>
    <scope>NUCLEOTIDE SEQUENCE [LARGE SCALE GENOMIC DNA]</scope>
</reference>
<keyword evidence="1" id="KW-1133">Transmembrane helix</keyword>
<keyword evidence="3" id="KW-1185">Reference proteome</keyword>
<dbReference type="AlphaFoldDB" id="A0A4C1ZI34"/>
<feature type="transmembrane region" description="Helical" evidence="1">
    <location>
        <begin position="29"/>
        <end position="48"/>
    </location>
</feature>
<organism evidence="2 3">
    <name type="scientific">Eumeta variegata</name>
    <name type="common">Bagworm moth</name>
    <name type="synonym">Eumeta japonica</name>
    <dbReference type="NCBI Taxonomy" id="151549"/>
    <lineage>
        <taxon>Eukaryota</taxon>
        <taxon>Metazoa</taxon>
        <taxon>Ecdysozoa</taxon>
        <taxon>Arthropoda</taxon>
        <taxon>Hexapoda</taxon>
        <taxon>Insecta</taxon>
        <taxon>Pterygota</taxon>
        <taxon>Neoptera</taxon>
        <taxon>Endopterygota</taxon>
        <taxon>Lepidoptera</taxon>
        <taxon>Glossata</taxon>
        <taxon>Ditrysia</taxon>
        <taxon>Tineoidea</taxon>
        <taxon>Psychidae</taxon>
        <taxon>Oiketicinae</taxon>
        <taxon>Eumeta</taxon>
    </lineage>
</organism>
<keyword evidence="1" id="KW-0812">Transmembrane</keyword>
<keyword evidence="1" id="KW-0472">Membrane</keyword>
<evidence type="ECO:0000256" key="1">
    <source>
        <dbReference type="SAM" id="Phobius"/>
    </source>
</evidence>
<gene>
    <name evidence="2" type="ORF">EVAR_59239_1</name>
</gene>
<name>A0A4C1ZI34_EUMVA</name>
<dbReference type="EMBL" id="BGZK01001816">
    <property type="protein sequence ID" value="GBP86793.1"/>
    <property type="molecule type" value="Genomic_DNA"/>
</dbReference>
<sequence length="104" mass="11238">MIIARVLKGGVGNVMERVRRGRSANMEAGGLPLVSTFALLTIVAVYKLKGVELIFIERPAGDAGERRPHRCPGPAGRRRTLLVRCHATVDEYACAPISKLSIAD</sequence>
<comment type="caution">
    <text evidence="2">The sequence shown here is derived from an EMBL/GenBank/DDBJ whole genome shotgun (WGS) entry which is preliminary data.</text>
</comment>
<evidence type="ECO:0000313" key="3">
    <source>
        <dbReference type="Proteomes" id="UP000299102"/>
    </source>
</evidence>